<sequence>MSDTAKKNPSHPAALPTEIAGVRFPDSELARNTAAFVRRVSSASLYNHVIRTYLFGSLLLDRRGVTYDRELAFVASALHDLGLVDAYRSPDERFEVDGADAARRFLREQHMPAERVEVVWDAIALHTTVGVATRKSPEIAMVSEGSGLDFTGNGLQQIPSDVLGEILAACPREHFKREVMDNILSLCRTKPMSVLMHPFAEVGRRHLPGFPVPTAEDLVLAAPFEE</sequence>
<dbReference type="CDD" id="cd00077">
    <property type="entry name" value="HDc"/>
    <property type="match status" value="1"/>
</dbReference>
<evidence type="ECO:0000313" key="3">
    <source>
        <dbReference type="Proteomes" id="UP000287830"/>
    </source>
</evidence>
<dbReference type="PANTHER" id="PTHR35569">
    <property type="entry name" value="CYANAMIDE HYDRATASE DDI2-RELATED"/>
    <property type="match status" value="1"/>
</dbReference>
<dbReference type="SUPFAM" id="SSF109604">
    <property type="entry name" value="HD-domain/PDEase-like"/>
    <property type="match status" value="1"/>
</dbReference>
<protein>
    <submittedName>
        <fullName evidence="2">Metal-dependent phosphohydrolase</fullName>
    </submittedName>
</protein>
<dbReference type="PANTHER" id="PTHR35569:SF1">
    <property type="entry name" value="CYANAMIDE HYDRATASE DDI2-RELATED"/>
    <property type="match status" value="1"/>
</dbReference>
<dbReference type="AlphaFoldDB" id="A0A7U9KRG7"/>
<comment type="caution">
    <text evidence="2">The sequence shown here is derived from an EMBL/GenBank/DDBJ whole genome shotgun (WGS) entry which is preliminary data.</text>
</comment>
<dbReference type="RefSeq" id="WP_125044298.1">
    <property type="nucleotide sequence ID" value="NZ_BHZC01000001.1"/>
</dbReference>
<dbReference type="EMBL" id="BHZC01000001">
    <property type="protein sequence ID" value="GCD33926.1"/>
    <property type="molecule type" value="Genomic_DNA"/>
</dbReference>
<reference evidence="2 3" key="1">
    <citation type="submission" date="2018-11" db="EMBL/GenBank/DDBJ databases">
        <title>Whole genome sequence of Streptomyces chrestomyceticus NBRC 13444(T).</title>
        <authorList>
            <person name="Komaki H."/>
            <person name="Tamura T."/>
        </authorList>
    </citation>
    <scope>NUCLEOTIDE SEQUENCE [LARGE SCALE GENOMIC DNA]</scope>
    <source>
        <strain evidence="2 3">NBRC 13444</strain>
    </source>
</reference>
<dbReference type="InterPro" id="IPR006674">
    <property type="entry name" value="HD_domain"/>
</dbReference>
<evidence type="ECO:0000313" key="2">
    <source>
        <dbReference type="EMBL" id="GCD33926.1"/>
    </source>
</evidence>
<dbReference type="GeneID" id="95620659"/>
<dbReference type="Proteomes" id="UP000287830">
    <property type="component" value="Unassembled WGS sequence"/>
</dbReference>
<gene>
    <name evidence="2" type="ORF">OEIGOIKO_01650</name>
</gene>
<evidence type="ECO:0000259" key="1">
    <source>
        <dbReference type="Pfam" id="PF01966"/>
    </source>
</evidence>
<accession>A0A7U9KRG7</accession>
<feature type="domain" description="HD" evidence="1">
    <location>
        <begin position="46"/>
        <end position="133"/>
    </location>
</feature>
<name>A0A7U9KRG7_9ACTN</name>
<organism evidence="2 3">
    <name type="scientific">Streptomyces chrestomyceticus JCM 4735</name>
    <dbReference type="NCBI Taxonomy" id="1306181"/>
    <lineage>
        <taxon>Bacteria</taxon>
        <taxon>Bacillati</taxon>
        <taxon>Actinomycetota</taxon>
        <taxon>Actinomycetes</taxon>
        <taxon>Kitasatosporales</taxon>
        <taxon>Streptomycetaceae</taxon>
        <taxon>Streptomyces</taxon>
    </lineage>
</organism>
<dbReference type="Gene3D" id="1.10.3210.10">
    <property type="entry name" value="Hypothetical protein af1432"/>
    <property type="match status" value="1"/>
</dbReference>
<dbReference type="Pfam" id="PF01966">
    <property type="entry name" value="HD"/>
    <property type="match status" value="1"/>
</dbReference>
<dbReference type="InterPro" id="IPR003607">
    <property type="entry name" value="HD/PDEase_dom"/>
</dbReference>
<proteinExistence type="predicted"/>
<dbReference type="OrthoDB" id="8478129at2"/>